<gene>
    <name evidence="3" type="ORF">MPOCJGCO_2116</name>
</gene>
<keyword evidence="1" id="KW-0238">DNA-binding</keyword>
<keyword evidence="4" id="KW-1185">Reference proteome</keyword>
<organism evidence="3 4">
    <name type="scientific">Methylobacterium trifolii</name>
    <dbReference type="NCBI Taxonomy" id="1003092"/>
    <lineage>
        <taxon>Bacteria</taxon>
        <taxon>Pseudomonadati</taxon>
        <taxon>Pseudomonadota</taxon>
        <taxon>Alphaproteobacteria</taxon>
        <taxon>Hyphomicrobiales</taxon>
        <taxon>Methylobacteriaceae</taxon>
        <taxon>Methylobacterium</taxon>
    </lineage>
</organism>
<reference evidence="3" key="2">
    <citation type="submission" date="2021-08" db="EMBL/GenBank/DDBJ databases">
        <authorList>
            <person name="Tani A."/>
            <person name="Ola A."/>
            <person name="Ogura Y."/>
            <person name="Katsura K."/>
            <person name="Hayashi T."/>
        </authorList>
    </citation>
    <scope>NUCLEOTIDE SEQUENCE</scope>
    <source>
        <strain evidence="3">DSM 23632</strain>
    </source>
</reference>
<protein>
    <recommendedName>
        <fullName evidence="2">HTH cro/C1-type domain-containing protein</fullName>
    </recommendedName>
</protein>
<dbReference type="InterPro" id="IPR013430">
    <property type="entry name" value="Toxin_antidote_HigA"/>
</dbReference>
<feature type="domain" description="HTH cro/C1-type" evidence="2">
    <location>
        <begin position="34"/>
        <end position="81"/>
    </location>
</feature>
<dbReference type="Gene3D" id="1.10.260.40">
    <property type="entry name" value="lambda repressor-like DNA-binding domains"/>
    <property type="match status" value="1"/>
</dbReference>
<evidence type="ECO:0000313" key="4">
    <source>
        <dbReference type="Proteomes" id="UP001055057"/>
    </source>
</evidence>
<dbReference type="InterPro" id="IPR010982">
    <property type="entry name" value="Lambda_DNA-bd_dom_sf"/>
</dbReference>
<accession>A0ABQ4U0Z6</accession>
<dbReference type="EMBL" id="BPRB01000111">
    <property type="protein sequence ID" value="GJE60007.1"/>
    <property type="molecule type" value="Genomic_DNA"/>
</dbReference>
<dbReference type="CDD" id="cd00093">
    <property type="entry name" value="HTH_XRE"/>
    <property type="match status" value="1"/>
</dbReference>
<dbReference type="Pfam" id="PF01381">
    <property type="entry name" value="HTH_3"/>
    <property type="match status" value="1"/>
</dbReference>
<dbReference type="InterPro" id="IPR001387">
    <property type="entry name" value="Cro/C1-type_HTH"/>
</dbReference>
<dbReference type="PANTHER" id="PTHR36924">
    <property type="entry name" value="ANTITOXIN HIGA-1"/>
    <property type="match status" value="1"/>
</dbReference>
<dbReference type="PROSITE" id="PS50943">
    <property type="entry name" value="HTH_CROC1"/>
    <property type="match status" value="1"/>
</dbReference>
<evidence type="ECO:0000259" key="2">
    <source>
        <dbReference type="PROSITE" id="PS50943"/>
    </source>
</evidence>
<dbReference type="Proteomes" id="UP001055057">
    <property type="component" value="Unassembled WGS sequence"/>
</dbReference>
<evidence type="ECO:0000313" key="3">
    <source>
        <dbReference type="EMBL" id="GJE60007.1"/>
    </source>
</evidence>
<dbReference type="PANTHER" id="PTHR36924:SF1">
    <property type="entry name" value="ANTITOXIN HIGA-1"/>
    <property type="match status" value="1"/>
</dbReference>
<name>A0ABQ4U0Z6_9HYPH</name>
<sequence>MDGSPLAADDLEIVETLPPLHPGEVLREEFLRPLGLSAYAVARACGVPRTRIERIAREEIGITADTALRLGRYFGTSAELWLNLQARHDLETAQIRSGTALAQITPLPRDAA</sequence>
<dbReference type="SMART" id="SM00530">
    <property type="entry name" value="HTH_XRE"/>
    <property type="match status" value="1"/>
</dbReference>
<dbReference type="RefSeq" id="WP_238182550.1">
    <property type="nucleotide sequence ID" value="NZ_BPRB01000111.1"/>
</dbReference>
<evidence type="ECO:0000256" key="1">
    <source>
        <dbReference type="ARBA" id="ARBA00023125"/>
    </source>
</evidence>
<dbReference type="NCBIfam" id="TIGR02607">
    <property type="entry name" value="antidote_HigA"/>
    <property type="match status" value="1"/>
</dbReference>
<proteinExistence type="predicted"/>
<dbReference type="SUPFAM" id="SSF47413">
    <property type="entry name" value="lambda repressor-like DNA-binding domains"/>
    <property type="match status" value="1"/>
</dbReference>
<reference evidence="3" key="1">
    <citation type="journal article" date="2021" name="Front. Microbiol.">
        <title>Comprehensive Comparative Genomics and Phenotyping of Methylobacterium Species.</title>
        <authorList>
            <person name="Alessa O."/>
            <person name="Ogura Y."/>
            <person name="Fujitani Y."/>
            <person name="Takami H."/>
            <person name="Hayashi T."/>
            <person name="Sahin N."/>
            <person name="Tani A."/>
        </authorList>
    </citation>
    <scope>NUCLEOTIDE SEQUENCE</scope>
    <source>
        <strain evidence="3">DSM 23632</strain>
    </source>
</reference>
<comment type="caution">
    <text evidence="3">The sequence shown here is derived from an EMBL/GenBank/DDBJ whole genome shotgun (WGS) entry which is preliminary data.</text>
</comment>